<dbReference type="PRINTS" id="PR00344">
    <property type="entry name" value="BCTRLSENSOR"/>
</dbReference>
<dbReference type="SUPFAM" id="SSF103190">
    <property type="entry name" value="Sensory domain-like"/>
    <property type="match status" value="1"/>
</dbReference>
<keyword evidence="12" id="KW-0902">Two-component regulatory system</keyword>
<dbReference type="Proteomes" id="UP000773462">
    <property type="component" value="Unassembled WGS sequence"/>
</dbReference>
<proteinExistence type="predicted"/>
<evidence type="ECO:0000256" key="5">
    <source>
        <dbReference type="ARBA" id="ARBA00022553"/>
    </source>
</evidence>
<dbReference type="NCBIfam" id="NF008298">
    <property type="entry name" value="PRK11086.1"/>
    <property type="match status" value="1"/>
</dbReference>
<dbReference type="Pfam" id="PF02518">
    <property type="entry name" value="HATPase_c"/>
    <property type="match status" value="1"/>
</dbReference>
<dbReference type="PANTHER" id="PTHR44936:SF10">
    <property type="entry name" value="SENSOR PROTEIN RSTB"/>
    <property type="match status" value="1"/>
</dbReference>
<dbReference type="EMBL" id="JAGGLV010000004">
    <property type="protein sequence ID" value="MBP2111653.1"/>
    <property type="molecule type" value="Genomic_DNA"/>
</dbReference>
<evidence type="ECO:0000256" key="8">
    <source>
        <dbReference type="ARBA" id="ARBA00022741"/>
    </source>
</evidence>
<evidence type="ECO:0000256" key="11">
    <source>
        <dbReference type="ARBA" id="ARBA00022989"/>
    </source>
</evidence>
<evidence type="ECO:0000256" key="3">
    <source>
        <dbReference type="ARBA" id="ARBA00012438"/>
    </source>
</evidence>
<name>A0ABS4NNL1_9BACL</name>
<dbReference type="Gene3D" id="3.30.450.20">
    <property type="entry name" value="PAS domain"/>
    <property type="match status" value="2"/>
</dbReference>
<dbReference type="Pfam" id="PF17203">
    <property type="entry name" value="sCache_3_2"/>
    <property type="match status" value="1"/>
</dbReference>
<evidence type="ECO:0000313" key="17">
    <source>
        <dbReference type="Proteomes" id="UP000773462"/>
    </source>
</evidence>
<dbReference type="InterPro" id="IPR000014">
    <property type="entry name" value="PAS"/>
</dbReference>
<comment type="caution">
    <text evidence="16">The sequence shown here is derived from an EMBL/GenBank/DDBJ whole genome shotgun (WGS) entry which is preliminary data.</text>
</comment>
<feature type="transmembrane region" description="Helical" evidence="14">
    <location>
        <begin position="12"/>
        <end position="33"/>
    </location>
</feature>
<dbReference type="GO" id="GO:0016301">
    <property type="term" value="F:kinase activity"/>
    <property type="evidence" value="ECO:0007669"/>
    <property type="project" value="UniProtKB-KW"/>
</dbReference>
<evidence type="ECO:0000256" key="14">
    <source>
        <dbReference type="SAM" id="Phobius"/>
    </source>
</evidence>
<evidence type="ECO:0000256" key="2">
    <source>
        <dbReference type="ARBA" id="ARBA00004651"/>
    </source>
</evidence>
<organism evidence="16 17">
    <name type="scientific">Paenibacillus silagei</name>
    <dbReference type="NCBI Taxonomy" id="1670801"/>
    <lineage>
        <taxon>Bacteria</taxon>
        <taxon>Bacillati</taxon>
        <taxon>Bacillota</taxon>
        <taxon>Bacilli</taxon>
        <taxon>Bacillales</taxon>
        <taxon>Paenibacillaceae</taxon>
        <taxon>Paenibacillus</taxon>
    </lineage>
</organism>
<dbReference type="Gene3D" id="3.30.565.10">
    <property type="entry name" value="Histidine kinase-like ATPase, C-terminal domain"/>
    <property type="match status" value="1"/>
</dbReference>
<dbReference type="InterPro" id="IPR016120">
    <property type="entry name" value="Sig_transdc_His_kin_SpoOB"/>
</dbReference>
<dbReference type="Gene3D" id="1.10.287.130">
    <property type="match status" value="1"/>
</dbReference>
<evidence type="ECO:0000256" key="10">
    <source>
        <dbReference type="ARBA" id="ARBA00022840"/>
    </source>
</evidence>
<evidence type="ECO:0000256" key="12">
    <source>
        <dbReference type="ARBA" id="ARBA00023012"/>
    </source>
</evidence>
<keyword evidence="9 16" id="KW-0418">Kinase</keyword>
<evidence type="ECO:0000256" key="13">
    <source>
        <dbReference type="ARBA" id="ARBA00023136"/>
    </source>
</evidence>
<dbReference type="PROSITE" id="PS50109">
    <property type="entry name" value="HIS_KIN"/>
    <property type="match status" value="1"/>
</dbReference>
<dbReference type="InterPro" id="IPR035965">
    <property type="entry name" value="PAS-like_dom_sf"/>
</dbReference>
<keyword evidence="7 14" id="KW-0812">Transmembrane</keyword>
<gene>
    <name evidence="16" type="ORF">J2Z70_001794</name>
</gene>
<sequence>MRIGTKRLRLQTTITLMICLIVVLVLLIVYVMFGMRFSEEARASLENKAITIARTVSRTPGVVDGLLAESDSGSIQRYATDISAINDVQFVVVMDMQGIRRSHPDPALIGKHFMGGDETDALHGKETISVAEGSLGYSVRAFSPIFAADGRQVGAVAVGISLGSVRSAVQQNRWIIYSGILVGGLMGIFGAILLARKIKRMMFGMEPGEIAKLLEERSAMLQSAKEGILAIDKESRITLMNAEARRLMGSVGLNQDPLQGQVEQFWPLLRMEKVLETGEALEDKEVEQSGITLLVNVVPVKVNGVIEGAIATFRDKTEISILMERLSGISLYAEALRAQTHEFMNKLHVIMGLNTMRRYDRLEEYLTDIVQNIRTEADSVVRQVKDPVMVGFLLGKLSRIREADVRLVILDDGVLPEAANHETARELVTIFGNLLDNALEALQGVDNKLIEIGFWHKDNLLTLKISDNGPGISVEDGNHLYEQGYSTKGKDRGVGLYLVKRSVAKLGGTIDYQSRANQGTDFTIRLPYLAKHDDNQMKTDD</sequence>
<evidence type="ECO:0000256" key="6">
    <source>
        <dbReference type="ARBA" id="ARBA00022679"/>
    </source>
</evidence>
<dbReference type="Pfam" id="PF14689">
    <property type="entry name" value="SPOB_a"/>
    <property type="match status" value="1"/>
</dbReference>
<evidence type="ECO:0000256" key="1">
    <source>
        <dbReference type="ARBA" id="ARBA00000085"/>
    </source>
</evidence>
<dbReference type="RefSeq" id="WP_209871648.1">
    <property type="nucleotide sequence ID" value="NZ_JAGGLV010000004.1"/>
</dbReference>
<keyword evidence="10" id="KW-0067">ATP-binding</keyword>
<evidence type="ECO:0000259" key="15">
    <source>
        <dbReference type="PROSITE" id="PS50109"/>
    </source>
</evidence>
<dbReference type="InterPro" id="IPR003594">
    <property type="entry name" value="HATPase_dom"/>
</dbReference>
<comment type="catalytic activity">
    <reaction evidence="1">
        <text>ATP + protein L-histidine = ADP + protein N-phospho-L-histidine.</text>
        <dbReference type="EC" id="2.7.13.3"/>
    </reaction>
</comment>
<dbReference type="EC" id="2.7.13.3" evidence="3"/>
<dbReference type="InterPro" id="IPR004358">
    <property type="entry name" value="Sig_transdc_His_kin-like_C"/>
</dbReference>
<reference evidence="16 17" key="1">
    <citation type="submission" date="2021-03" db="EMBL/GenBank/DDBJ databases">
        <title>Genomic Encyclopedia of Type Strains, Phase IV (KMG-IV): sequencing the most valuable type-strain genomes for metagenomic binning, comparative biology and taxonomic classification.</title>
        <authorList>
            <person name="Goeker M."/>
        </authorList>
    </citation>
    <scope>NUCLEOTIDE SEQUENCE [LARGE SCALE GENOMIC DNA]</scope>
    <source>
        <strain evidence="16 17">DSM 101953</strain>
    </source>
</reference>
<dbReference type="SUPFAM" id="SSF55874">
    <property type="entry name" value="ATPase domain of HSP90 chaperone/DNA topoisomerase II/histidine kinase"/>
    <property type="match status" value="1"/>
</dbReference>
<keyword evidence="11 14" id="KW-1133">Transmembrane helix</keyword>
<feature type="transmembrane region" description="Helical" evidence="14">
    <location>
        <begin position="174"/>
        <end position="195"/>
    </location>
</feature>
<keyword evidence="17" id="KW-1185">Reference proteome</keyword>
<evidence type="ECO:0000256" key="7">
    <source>
        <dbReference type="ARBA" id="ARBA00022692"/>
    </source>
</evidence>
<dbReference type="InterPro" id="IPR050980">
    <property type="entry name" value="2C_sensor_his_kinase"/>
</dbReference>
<feature type="domain" description="Histidine kinase" evidence="15">
    <location>
        <begin position="338"/>
        <end position="530"/>
    </location>
</feature>
<accession>A0ABS4NNL1</accession>
<keyword evidence="5" id="KW-0597">Phosphoprotein</keyword>
<evidence type="ECO:0000313" key="16">
    <source>
        <dbReference type="EMBL" id="MBP2111653.1"/>
    </source>
</evidence>
<dbReference type="SUPFAM" id="SSF55890">
    <property type="entry name" value="Sporulation response regulatory protein Spo0B"/>
    <property type="match status" value="1"/>
</dbReference>
<evidence type="ECO:0000256" key="9">
    <source>
        <dbReference type="ARBA" id="ARBA00022777"/>
    </source>
</evidence>
<dbReference type="PANTHER" id="PTHR44936">
    <property type="entry name" value="SENSOR PROTEIN CREC"/>
    <property type="match status" value="1"/>
</dbReference>
<dbReference type="InterPro" id="IPR005467">
    <property type="entry name" value="His_kinase_dom"/>
</dbReference>
<keyword evidence="4" id="KW-1003">Cell membrane</keyword>
<keyword evidence="6" id="KW-0808">Transferase</keyword>
<dbReference type="InterPro" id="IPR033463">
    <property type="entry name" value="sCache_3"/>
</dbReference>
<dbReference type="InterPro" id="IPR039506">
    <property type="entry name" value="SPOB_a"/>
</dbReference>
<protein>
    <recommendedName>
        <fullName evidence="3">histidine kinase</fullName>
        <ecNumber evidence="3">2.7.13.3</ecNumber>
    </recommendedName>
</protein>
<evidence type="ECO:0000256" key="4">
    <source>
        <dbReference type="ARBA" id="ARBA00022475"/>
    </source>
</evidence>
<keyword evidence="8" id="KW-0547">Nucleotide-binding</keyword>
<dbReference type="InterPro" id="IPR036890">
    <property type="entry name" value="HATPase_C_sf"/>
</dbReference>
<dbReference type="SMART" id="SM00387">
    <property type="entry name" value="HATPase_c"/>
    <property type="match status" value="1"/>
</dbReference>
<comment type="subcellular location">
    <subcellularLocation>
        <location evidence="2">Cell membrane</location>
        <topology evidence="2">Multi-pass membrane protein</topology>
    </subcellularLocation>
</comment>
<dbReference type="SMART" id="SM00091">
    <property type="entry name" value="PAS"/>
    <property type="match status" value="1"/>
</dbReference>
<keyword evidence="13 14" id="KW-0472">Membrane</keyword>
<dbReference type="SUPFAM" id="SSF55785">
    <property type="entry name" value="PYP-like sensor domain (PAS domain)"/>
    <property type="match status" value="1"/>
</dbReference>
<dbReference type="InterPro" id="IPR029151">
    <property type="entry name" value="Sensor-like_sf"/>
</dbReference>